<keyword evidence="2" id="KW-0812">Transmembrane</keyword>
<feature type="region of interest" description="Disordered" evidence="1">
    <location>
        <begin position="43"/>
        <end position="71"/>
    </location>
</feature>
<dbReference type="EMBL" id="PJMW01000002">
    <property type="protein sequence ID" value="PKV81947.1"/>
    <property type="molecule type" value="Genomic_DNA"/>
</dbReference>
<protein>
    <submittedName>
        <fullName evidence="3">Uncharacterized protein</fullName>
    </submittedName>
</protein>
<comment type="caution">
    <text evidence="3">The sequence shown here is derived from an EMBL/GenBank/DDBJ whole genome shotgun (WGS) entry which is preliminary data.</text>
</comment>
<reference evidence="3 4" key="1">
    <citation type="submission" date="2017-12" db="EMBL/GenBank/DDBJ databases">
        <title>Sequencing the genomes of 1000 Actinobacteria strains.</title>
        <authorList>
            <person name="Klenk H.-P."/>
        </authorList>
    </citation>
    <scope>NUCLEOTIDE SEQUENCE [LARGE SCALE GENOMIC DNA]</scope>
    <source>
        <strain evidence="3 4">DSM 44489</strain>
    </source>
</reference>
<dbReference type="AlphaFoldDB" id="A0A2N3VK07"/>
<organism evidence="3 4">
    <name type="scientific">Nocardia fluminea</name>
    <dbReference type="NCBI Taxonomy" id="134984"/>
    <lineage>
        <taxon>Bacteria</taxon>
        <taxon>Bacillati</taxon>
        <taxon>Actinomycetota</taxon>
        <taxon>Actinomycetes</taxon>
        <taxon>Mycobacteriales</taxon>
        <taxon>Nocardiaceae</taxon>
        <taxon>Nocardia</taxon>
    </lineage>
</organism>
<keyword evidence="2" id="KW-0472">Membrane</keyword>
<dbReference type="Proteomes" id="UP000233766">
    <property type="component" value="Unassembled WGS sequence"/>
</dbReference>
<evidence type="ECO:0000256" key="1">
    <source>
        <dbReference type="SAM" id="MobiDB-lite"/>
    </source>
</evidence>
<evidence type="ECO:0000313" key="4">
    <source>
        <dbReference type="Proteomes" id="UP000233766"/>
    </source>
</evidence>
<gene>
    <name evidence="3" type="ORF">ATK86_6425</name>
</gene>
<sequence>MKAVCEAAGTVAADAAPTPSTLIAAIMVAVIAVSLCVSPTQSAIRSSGRTDPGLRGARRDARRQGATGEGIKPNGLFAVLVLRRFADPTLPVPSRIADPR</sequence>
<evidence type="ECO:0000256" key="2">
    <source>
        <dbReference type="SAM" id="Phobius"/>
    </source>
</evidence>
<evidence type="ECO:0000313" key="3">
    <source>
        <dbReference type="EMBL" id="PKV81947.1"/>
    </source>
</evidence>
<proteinExistence type="predicted"/>
<keyword evidence="2" id="KW-1133">Transmembrane helix</keyword>
<accession>A0A2N3VK07</accession>
<name>A0A2N3VK07_9NOCA</name>
<feature type="transmembrane region" description="Helical" evidence="2">
    <location>
        <begin position="20"/>
        <end position="37"/>
    </location>
</feature>
<keyword evidence="4" id="KW-1185">Reference proteome</keyword>